<dbReference type="InterPro" id="IPR029044">
    <property type="entry name" value="Nucleotide-diphossugar_trans"/>
</dbReference>
<dbReference type="PANTHER" id="PTHR43179:SF7">
    <property type="entry name" value="RHAMNOSYLTRANSFERASE WBBL"/>
    <property type="match status" value="1"/>
</dbReference>
<keyword evidence="3" id="KW-1185">Reference proteome</keyword>
<dbReference type="SUPFAM" id="SSF53448">
    <property type="entry name" value="Nucleotide-diphospho-sugar transferases"/>
    <property type="match status" value="2"/>
</dbReference>
<dbReference type="KEGG" id="gso:PH603_05070"/>
<sequence>MKRWFRGRRKLGPDDVRYLYLWCLGREPSEKDFARINGEEDTPFGVAKRLIATNEFRDAVLLALEEGLSLPHEWLPITARRMVLKGLARHFDAEDATPDLGWADLLAASFEGDRARRAFVAARDGKAYARMMDRLARHGDSQPATLARIETVSGSTVRGWAVATDDPDLVLELDFFLNGAYVGTTRPDRMRRDLQDIHGGHGRFGFEKTVGVPRRLDGAPTLLLTAHDRRTGRPIMPATEIHRDEITTIGHLQRLADIGQTLLAQKDTRDAAFLELLTHITGALPGVDQFRRFPLANYDLYAALYRPELAAGGDAGWIATLPVGDVPDWEALANAAGDIAADWVMPLHAQDELEPGALAHLAAMIERQPDALVLYPDHDHISADGRYIAPRLFAAFDHDLLLSRNDSGRALLVRREFLVKQKGLTSGQDLMLRAFEEGGAQALASAPGVTWHLGTAPRAEADPAAVTAHLARTRRKATVHPHSDIFGGAIDDCLTIEWEADPALPKLAIIIPTRNGLDLVRPCVESLHRTLGHDAHTEIIIVDNGSDDPATLAWLAEAARKGSIKLIRDDRPFNWSALNNAAAKATDADYLLFLNNDTLALTEGWDQTLRGYLARPEVGIVGARLLYEDGTIQHAGVIFHSVVDGAQEGMGDTCDDGLYLDRTRRPHRTLAVFGAFLGCRRDVFDRIGGFDEDDLGIGYSDYEICFKAGAAGLATLYVPALTLSHFESKSRGYDAQDRAKSAREEAERDHMRAKWGATFAGDPWYPSLFARQGKAFQAIEAPIQPKE</sequence>
<name>A0AAE9XVZ2_9PROT</name>
<dbReference type="RefSeq" id="WP_289504897.1">
    <property type="nucleotide sequence ID" value="NZ_CP116805.1"/>
</dbReference>
<protein>
    <submittedName>
        <fullName evidence="2">Glycosyltransferase family 2 protein</fullName>
    </submittedName>
</protein>
<accession>A0AAE9XVZ2</accession>
<evidence type="ECO:0000313" key="3">
    <source>
        <dbReference type="Proteomes" id="UP001217500"/>
    </source>
</evidence>
<feature type="domain" description="Glycosyltransferase 2-like" evidence="1">
    <location>
        <begin position="509"/>
        <end position="652"/>
    </location>
</feature>
<gene>
    <name evidence="2" type="ORF">PH603_05070</name>
</gene>
<organism evidence="2 3">
    <name type="scientific">Gimibacter soli</name>
    <dbReference type="NCBI Taxonomy" id="3024400"/>
    <lineage>
        <taxon>Bacteria</taxon>
        <taxon>Pseudomonadati</taxon>
        <taxon>Pseudomonadota</taxon>
        <taxon>Alphaproteobacteria</taxon>
        <taxon>Kordiimonadales</taxon>
        <taxon>Temperatibacteraceae</taxon>
        <taxon>Gimibacter</taxon>
    </lineage>
</organism>
<evidence type="ECO:0000313" key="2">
    <source>
        <dbReference type="EMBL" id="WCL55128.1"/>
    </source>
</evidence>
<dbReference type="InterPro" id="IPR001173">
    <property type="entry name" value="Glyco_trans_2-like"/>
</dbReference>
<evidence type="ECO:0000259" key="1">
    <source>
        <dbReference type="Pfam" id="PF00535"/>
    </source>
</evidence>
<dbReference type="CDD" id="cd04186">
    <property type="entry name" value="GT_2_like_c"/>
    <property type="match status" value="1"/>
</dbReference>
<dbReference type="PANTHER" id="PTHR43179">
    <property type="entry name" value="RHAMNOSYLTRANSFERASE WBBL"/>
    <property type="match status" value="1"/>
</dbReference>
<proteinExistence type="predicted"/>
<reference evidence="2" key="1">
    <citation type="submission" date="2023-01" db="EMBL/GenBank/DDBJ databases">
        <title>The genome sequence of Kordiimonadaceae bacterium 6D33.</title>
        <authorList>
            <person name="Liu Y."/>
        </authorList>
    </citation>
    <scope>NUCLEOTIDE SEQUENCE</scope>
    <source>
        <strain evidence="2">6D33</strain>
    </source>
</reference>
<dbReference type="Pfam" id="PF00535">
    <property type="entry name" value="Glycos_transf_2"/>
    <property type="match status" value="1"/>
</dbReference>
<dbReference type="Proteomes" id="UP001217500">
    <property type="component" value="Chromosome"/>
</dbReference>
<dbReference type="Gene3D" id="3.90.550.10">
    <property type="entry name" value="Spore Coat Polysaccharide Biosynthesis Protein SpsA, Chain A"/>
    <property type="match status" value="2"/>
</dbReference>
<dbReference type="EMBL" id="CP116805">
    <property type="protein sequence ID" value="WCL55128.1"/>
    <property type="molecule type" value="Genomic_DNA"/>
</dbReference>
<dbReference type="AlphaFoldDB" id="A0AAE9XVZ2"/>